<evidence type="ECO:0000256" key="1">
    <source>
        <dbReference type="SAM" id="SignalP"/>
    </source>
</evidence>
<name>A0A923MQQ3_9BURK</name>
<keyword evidence="1" id="KW-0732">Signal</keyword>
<accession>A0A923MQQ3</accession>
<feature type="chain" id="PRO_5037126631" description="Secreted protein" evidence="1">
    <location>
        <begin position="22"/>
        <end position="189"/>
    </location>
</feature>
<proteinExistence type="predicted"/>
<sequence>MSKRTAIGCMVLAVVAGAANAQATNTPATPTGTVIATQPVYTQSMRALQESAQRLRESIQALAQKPPGPERTVALDQARSALLRTQEAMVHLPPQDRVVGTMSSTADYDASVKKLMSAADSLRRAVQEMAAQPAGARRNQAIRDANRALLDTQVAMANAYDLTAFPARTATMGAAPMHCVQLEDMRACR</sequence>
<evidence type="ECO:0000313" key="2">
    <source>
        <dbReference type="EMBL" id="MBC5784067.1"/>
    </source>
</evidence>
<dbReference type="Proteomes" id="UP000608513">
    <property type="component" value="Unassembled WGS sequence"/>
</dbReference>
<gene>
    <name evidence="2" type="ORF">H8N03_14035</name>
</gene>
<evidence type="ECO:0008006" key="4">
    <source>
        <dbReference type="Google" id="ProtNLM"/>
    </source>
</evidence>
<dbReference type="AlphaFoldDB" id="A0A923MQQ3"/>
<keyword evidence="3" id="KW-1185">Reference proteome</keyword>
<evidence type="ECO:0000313" key="3">
    <source>
        <dbReference type="Proteomes" id="UP000608513"/>
    </source>
</evidence>
<reference evidence="2" key="1">
    <citation type="submission" date="2020-08" db="EMBL/GenBank/DDBJ databases">
        <title>Ramlibacter sp. USB13 16S ribosomal RNA gene genome sequencing and assembly.</title>
        <authorList>
            <person name="Kang M."/>
        </authorList>
    </citation>
    <scope>NUCLEOTIDE SEQUENCE</scope>
    <source>
        <strain evidence="2">USB13</strain>
    </source>
</reference>
<comment type="caution">
    <text evidence="2">The sequence shown here is derived from an EMBL/GenBank/DDBJ whole genome shotgun (WGS) entry which is preliminary data.</text>
</comment>
<organism evidence="2 3">
    <name type="scientific">Ramlibacter cellulosilyticus</name>
    <dbReference type="NCBI Taxonomy" id="2764187"/>
    <lineage>
        <taxon>Bacteria</taxon>
        <taxon>Pseudomonadati</taxon>
        <taxon>Pseudomonadota</taxon>
        <taxon>Betaproteobacteria</taxon>
        <taxon>Burkholderiales</taxon>
        <taxon>Comamonadaceae</taxon>
        <taxon>Ramlibacter</taxon>
    </lineage>
</organism>
<protein>
    <recommendedName>
        <fullName evidence="4">Secreted protein</fullName>
    </recommendedName>
</protein>
<feature type="signal peptide" evidence="1">
    <location>
        <begin position="1"/>
        <end position="21"/>
    </location>
</feature>
<dbReference type="EMBL" id="JACORT010000005">
    <property type="protein sequence ID" value="MBC5784067.1"/>
    <property type="molecule type" value="Genomic_DNA"/>
</dbReference>
<dbReference type="RefSeq" id="WP_187076804.1">
    <property type="nucleotide sequence ID" value="NZ_JACORT010000005.1"/>
</dbReference>